<gene>
    <name evidence="2" type="ORF">FN960_06555</name>
</gene>
<keyword evidence="3" id="KW-1185">Reference proteome</keyword>
<name>A0A554A133_9BACI</name>
<accession>A0A554A133</accession>
<dbReference type="RefSeq" id="WP_143847892.1">
    <property type="nucleotide sequence ID" value="NZ_VLXZ01000003.1"/>
</dbReference>
<feature type="chain" id="PRO_5021811546" evidence="1">
    <location>
        <begin position="27"/>
        <end position="603"/>
    </location>
</feature>
<evidence type="ECO:0000313" key="2">
    <source>
        <dbReference type="EMBL" id="TSB47393.1"/>
    </source>
</evidence>
<keyword evidence="1" id="KW-0732">Signal</keyword>
<reference evidence="2 3" key="1">
    <citation type="submission" date="2019-07" db="EMBL/GenBank/DDBJ databases">
        <authorList>
            <person name="Park Y.J."/>
            <person name="Jeong S.E."/>
            <person name="Jung H.S."/>
        </authorList>
    </citation>
    <scope>NUCLEOTIDE SEQUENCE [LARGE SCALE GENOMIC DNA]</scope>
    <source>
        <strain evidence="3">P16(2019)</strain>
    </source>
</reference>
<comment type="caution">
    <text evidence="2">The sequence shown here is derived from an EMBL/GenBank/DDBJ whole genome shotgun (WGS) entry which is preliminary data.</text>
</comment>
<dbReference type="OrthoDB" id="9815841at2"/>
<protein>
    <submittedName>
        <fullName evidence="2">YhgE/Pip domain-containing protein</fullName>
    </submittedName>
</protein>
<dbReference type="AlphaFoldDB" id="A0A554A133"/>
<evidence type="ECO:0000256" key="1">
    <source>
        <dbReference type="SAM" id="SignalP"/>
    </source>
</evidence>
<dbReference type="Gene3D" id="1.10.287.950">
    <property type="entry name" value="Methyl-accepting chemotaxis protein"/>
    <property type="match status" value="1"/>
</dbReference>
<sequence>MKRTTTITLATALVAQPFIFTSTAFAEEPAEGTVSSKDEVVYANLLANGSVEELYIVNALSITEEGIIRDYGAYNQVKNLTSLFDIQQPSEDEVELEATEGMFYYQGNLPGDTPLPWDFEISYSIDGQKIQPEELLGQDGSFQLDIDVTQNPEVDPAFFENYLLQISIPLDGEQFSQIEAPGATIANAGQDKQLAFTVMPEEGGSFEVNAEVKNFEMDGIEISALPSSFAIESPDTEELTGEFDTLTGAISDLNDGLGEVKSGLDELSSGLSQLEDGSSQYKSGLSETANAGSELVAASSSIQSGLLEISEGLNGSDMDMDIGLDEGLFDALNQFAAGMSELAGGVDELKTGYEQAYGALKESIDDIPSHEISEDDIQQLYMDNPESETVQQLVDTYVAAQTAKGTFNAVKEAFDAVGPALEEISSSASQLEEGMNTFTASVQEAFQDLNPGEGLEELSSGIAELASQYGSFHIGLTEYTNGVSQLSTSYSELHSGISESANGSSQLSGGLSEIRGGMTELETATGEIPEQMQKEIDEMISQYDKSDFEAISFTSEENNDVINNVQFVIQTASITSPDDSEDEVEQEEEPGIWQRFLQLFGWN</sequence>
<organism evidence="2 3">
    <name type="scientific">Alkalicoccobacillus porphyridii</name>
    <dbReference type="NCBI Taxonomy" id="2597270"/>
    <lineage>
        <taxon>Bacteria</taxon>
        <taxon>Bacillati</taxon>
        <taxon>Bacillota</taxon>
        <taxon>Bacilli</taxon>
        <taxon>Bacillales</taxon>
        <taxon>Bacillaceae</taxon>
        <taxon>Alkalicoccobacillus</taxon>
    </lineage>
</organism>
<proteinExistence type="predicted"/>
<evidence type="ECO:0000313" key="3">
    <source>
        <dbReference type="Proteomes" id="UP000318521"/>
    </source>
</evidence>
<dbReference type="Proteomes" id="UP000318521">
    <property type="component" value="Unassembled WGS sequence"/>
</dbReference>
<feature type="signal peptide" evidence="1">
    <location>
        <begin position="1"/>
        <end position="26"/>
    </location>
</feature>
<dbReference type="EMBL" id="VLXZ01000003">
    <property type="protein sequence ID" value="TSB47393.1"/>
    <property type="molecule type" value="Genomic_DNA"/>
</dbReference>